<dbReference type="GO" id="GO:0016971">
    <property type="term" value="F:flavin-dependent sulfhydryl oxidase activity"/>
    <property type="evidence" value="ECO:0007669"/>
    <property type="project" value="InterPro"/>
</dbReference>
<dbReference type="InterPro" id="IPR017905">
    <property type="entry name" value="ERV/ALR_sulphydryl_oxidase"/>
</dbReference>
<name>A0A6C0IHG4_9ZZZZ</name>
<dbReference type="AlphaFoldDB" id="A0A6C0IHG4"/>
<evidence type="ECO:0000313" key="8">
    <source>
        <dbReference type="EMBL" id="QHT91906.1"/>
    </source>
</evidence>
<dbReference type="EC" id="1.8.3.2" evidence="2"/>
<organism evidence="8">
    <name type="scientific">viral metagenome</name>
    <dbReference type="NCBI Taxonomy" id="1070528"/>
    <lineage>
        <taxon>unclassified sequences</taxon>
        <taxon>metagenomes</taxon>
        <taxon>organismal metagenomes</taxon>
    </lineage>
</organism>
<keyword evidence="6" id="KW-1015">Disulfide bond</keyword>
<evidence type="ECO:0000256" key="5">
    <source>
        <dbReference type="ARBA" id="ARBA00023002"/>
    </source>
</evidence>
<evidence type="ECO:0000256" key="4">
    <source>
        <dbReference type="ARBA" id="ARBA00022827"/>
    </source>
</evidence>
<sequence length="206" mass="24521">MSMTKTRKNNNIRTNKIRTNKKKNRVFTKKEYSAGDGMLTSVWGPPMWHYLHTMSFNYPVNPTQEDKKHYRDFVLDLRYVLPCKYCRMNLKTNLKTLPLNMSHMASRDTFSRYIYNLHELVNKLLKKTSYLSYCDVRERYEHFRARCVEEKPKLFKVLKTKTLKKSEKGCTEPLYGKKSKCILNIVPQDEKGTTIQIDKKCIKSRT</sequence>
<keyword evidence="4" id="KW-0274">FAD</keyword>
<feature type="domain" description="ERV/ALR sulfhydryl oxidase" evidence="7">
    <location>
        <begin position="36"/>
        <end position="140"/>
    </location>
</feature>
<keyword evidence="5" id="KW-0560">Oxidoreductase</keyword>
<dbReference type="Gene3D" id="1.20.120.310">
    <property type="entry name" value="ERV/ALR sulfhydryl oxidase domain"/>
    <property type="match status" value="1"/>
</dbReference>
<evidence type="ECO:0000256" key="2">
    <source>
        <dbReference type="ARBA" id="ARBA00012512"/>
    </source>
</evidence>
<comment type="cofactor">
    <cofactor evidence="1">
        <name>FAD</name>
        <dbReference type="ChEBI" id="CHEBI:57692"/>
    </cofactor>
</comment>
<evidence type="ECO:0000259" key="7">
    <source>
        <dbReference type="PROSITE" id="PS51324"/>
    </source>
</evidence>
<dbReference type="PANTHER" id="PTHR12645">
    <property type="entry name" value="ALR/ERV"/>
    <property type="match status" value="1"/>
</dbReference>
<dbReference type="PANTHER" id="PTHR12645:SF0">
    <property type="entry name" value="FAD-LINKED SULFHYDRYL OXIDASE ALR"/>
    <property type="match status" value="1"/>
</dbReference>
<dbReference type="InterPro" id="IPR039799">
    <property type="entry name" value="ALR/ERV"/>
</dbReference>
<dbReference type="PROSITE" id="PS51324">
    <property type="entry name" value="ERV_ALR"/>
    <property type="match status" value="1"/>
</dbReference>
<dbReference type="InterPro" id="IPR036774">
    <property type="entry name" value="ERV/ALR_sulphydryl_oxid_sf"/>
</dbReference>
<reference evidence="8" key="1">
    <citation type="journal article" date="2020" name="Nature">
        <title>Giant virus diversity and host interactions through global metagenomics.</title>
        <authorList>
            <person name="Schulz F."/>
            <person name="Roux S."/>
            <person name="Paez-Espino D."/>
            <person name="Jungbluth S."/>
            <person name="Walsh D.A."/>
            <person name="Denef V.J."/>
            <person name="McMahon K.D."/>
            <person name="Konstantinidis K.T."/>
            <person name="Eloe-Fadrosh E.A."/>
            <person name="Kyrpides N.C."/>
            <person name="Woyke T."/>
        </authorList>
    </citation>
    <scope>NUCLEOTIDE SEQUENCE</scope>
    <source>
        <strain evidence="8">GVMAG-M-3300023184-86</strain>
    </source>
</reference>
<dbReference type="GO" id="GO:0005739">
    <property type="term" value="C:mitochondrion"/>
    <property type="evidence" value="ECO:0007669"/>
    <property type="project" value="TreeGrafter"/>
</dbReference>
<evidence type="ECO:0000256" key="1">
    <source>
        <dbReference type="ARBA" id="ARBA00001974"/>
    </source>
</evidence>
<dbReference type="SUPFAM" id="SSF69000">
    <property type="entry name" value="FAD-dependent thiol oxidase"/>
    <property type="match status" value="1"/>
</dbReference>
<protein>
    <recommendedName>
        <fullName evidence="2">thiol oxidase</fullName>
        <ecNumber evidence="2">1.8.3.2</ecNumber>
    </recommendedName>
</protein>
<proteinExistence type="predicted"/>
<evidence type="ECO:0000256" key="6">
    <source>
        <dbReference type="ARBA" id="ARBA00023157"/>
    </source>
</evidence>
<keyword evidence="3" id="KW-0285">Flavoprotein</keyword>
<evidence type="ECO:0000256" key="3">
    <source>
        <dbReference type="ARBA" id="ARBA00022630"/>
    </source>
</evidence>
<dbReference type="GO" id="GO:0050660">
    <property type="term" value="F:flavin adenine dinucleotide binding"/>
    <property type="evidence" value="ECO:0007669"/>
    <property type="project" value="TreeGrafter"/>
</dbReference>
<dbReference type="Pfam" id="PF04777">
    <property type="entry name" value="Evr1_Alr"/>
    <property type="match status" value="1"/>
</dbReference>
<accession>A0A6C0IHG4</accession>
<dbReference type="EMBL" id="MN740171">
    <property type="protein sequence ID" value="QHT91906.1"/>
    <property type="molecule type" value="Genomic_DNA"/>
</dbReference>